<reference evidence="1" key="1">
    <citation type="journal article" date="2021" name="Proc. Natl. Acad. Sci. U.S.A.">
        <title>A Catalog of Tens of Thousands of Viruses from Human Metagenomes Reveals Hidden Associations with Chronic Diseases.</title>
        <authorList>
            <person name="Tisza M.J."/>
            <person name="Buck C.B."/>
        </authorList>
    </citation>
    <scope>NUCLEOTIDE SEQUENCE</scope>
    <source>
        <strain evidence="1">CtfW121</strain>
    </source>
</reference>
<dbReference type="EMBL" id="BK015096">
    <property type="protein sequence ID" value="DAD90893.1"/>
    <property type="molecule type" value="Genomic_DNA"/>
</dbReference>
<proteinExistence type="predicted"/>
<name>A0A8S5N7Z1_9CAUD</name>
<sequence>MKEISKELEYKGKKYKLVFNLNVMEVIQEKYGTLDNWGKLTDGTENDDEPNAKAVIFGITAMLNEGIDIENEENGTKEKMLTRKQVGRMITEIGLQASAQLMNGAVVDSTQSSEKNV</sequence>
<accession>A0A8S5N7Z1</accession>
<organism evidence="1">
    <name type="scientific">Siphoviridae sp. ctfW121</name>
    <dbReference type="NCBI Taxonomy" id="2826413"/>
    <lineage>
        <taxon>Viruses</taxon>
        <taxon>Duplodnaviria</taxon>
        <taxon>Heunggongvirae</taxon>
        <taxon>Uroviricota</taxon>
        <taxon>Caudoviricetes</taxon>
    </lineage>
</organism>
<protein>
    <submittedName>
        <fullName evidence="1">Tail assembly chaperone protein</fullName>
    </submittedName>
</protein>
<evidence type="ECO:0000313" key="1">
    <source>
        <dbReference type="EMBL" id="DAD90893.1"/>
    </source>
</evidence>